<comment type="caution">
    <text evidence="2">The sequence shown here is derived from an EMBL/GenBank/DDBJ whole genome shotgun (WGS) entry which is preliminary data.</text>
</comment>
<keyword evidence="1" id="KW-0732">Signal</keyword>
<dbReference type="OrthoDB" id="2679017at2"/>
<sequence>MLKQGIRMLLTAMLVSVLLTSAGCGKNNTGNNAEGLSAKSYKNDGYLGMTNAHPQLPGHHVVTNYSRDNVTMTQAIQNLRGVAGSTVTFNGADAYVTIKRKAGMLAREVPTMEQQAATVLRFNYPRYTIHVTSIK</sequence>
<gene>
    <name evidence="2" type="ORF">D7Z26_23010</name>
</gene>
<organism evidence="2 3">
    <name type="scientific">Cohnella endophytica</name>
    <dbReference type="NCBI Taxonomy" id="2419778"/>
    <lineage>
        <taxon>Bacteria</taxon>
        <taxon>Bacillati</taxon>
        <taxon>Bacillota</taxon>
        <taxon>Bacilli</taxon>
        <taxon>Bacillales</taxon>
        <taxon>Paenibacillaceae</taxon>
        <taxon>Cohnella</taxon>
    </lineage>
</organism>
<proteinExistence type="predicted"/>
<dbReference type="EMBL" id="RBZM01000010">
    <property type="protein sequence ID" value="RKP48066.1"/>
    <property type="molecule type" value="Genomic_DNA"/>
</dbReference>
<dbReference type="PROSITE" id="PS51257">
    <property type="entry name" value="PROKAR_LIPOPROTEIN"/>
    <property type="match status" value="1"/>
</dbReference>
<evidence type="ECO:0000313" key="2">
    <source>
        <dbReference type="EMBL" id="RKP48066.1"/>
    </source>
</evidence>
<keyword evidence="3" id="KW-1185">Reference proteome</keyword>
<evidence type="ECO:0000313" key="3">
    <source>
        <dbReference type="Proteomes" id="UP000282076"/>
    </source>
</evidence>
<protein>
    <recommendedName>
        <fullName evidence="4">Sporulation protein</fullName>
    </recommendedName>
</protein>
<dbReference type="RefSeq" id="WP_120979355.1">
    <property type="nucleotide sequence ID" value="NZ_RBZM01000010.1"/>
</dbReference>
<evidence type="ECO:0000256" key="1">
    <source>
        <dbReference type="SAM" id="SignalP"/>
    </source>
</evidence>
<feature type="chain" id="PRO_5038974944" description="Sporulation protein" evidence="1">
    <location>
        <begin position="23"/>
        <end position="135"/>
    </location>
</feature>
<dbReference type="Proteomes" id="UP000282076">
    <property type="component" value="Unassembled WGS sequence"/>
</dbReference>
<evidence type="ECO:0008006" key="4">
    <source>
        <dbReference type="Google" id="ProtNLM"/>
    </source>
</evidence>
<name>A0A494XHJ2_9BACL</name>
<feature type="signal peptide" evidence="1">
    <location>
        <begin position="1"/>
        <end position="22"/>
    </location>
</feature>
<reference evidence="2 3" key="1">
    <citation type="submission" date="2018-10" db="EMBL/GenBank/DDBJ databases">
        <title>Cohnella sp. M2MS4P-1, whole genome shotgun sequence.</title>
        <authorList>
            <person name="Tuo L."/>
        </authorList>
    </citation>
    <scope>NUCLEOTIDE SEQUENCE [LARGE SCALE GENOMIC DNA]</scope>
    <source>
        <strain evidence="2 3">M2MS4P-1</strain>
    </source>
</reference>
<dbReference type="AlphaFoldDB" id="A0A494XHJ2"/>
<accession>A0A494XHJ2</accession>